<dbReference type="InterPro" id="IPR050407">
    <property type="entry name" value="Geranylgeranyl_reductase"/>
</dbReference>
<reference evidence="3 4" key="1">
    <citation type="journal article" date="2014" name="Int. J. Syst. Evol. Microbiol.">
        <title>Complete genome sequence of Corynebacterium casei LMG S-19264T (=DSM 44701T), isolated from a smear-ripened cheese.</title>
        <authorList>
            <consortium name="US DOE Joint Genome Institute (JGI-PGF)"/>
            <person name="Walter F."/>
            <person name="Albersmeier A."/>
            <person name="Kalinowski J."/>
            <person name="Ruckert C."/>
        </authorList>
    </citation>
    <scope>NUCLEOTIDE SEQUENCE [LARGE SCALE GENOMIC DNA]</scope>
    <source>
        <strain evidence="3 4">JCM 4205</strain>
    </source>
</reference>
<evidence type="ECO:0000256" key="1">
    <source>
        <dbReference type="SAM" id="MobiDB-lite"/>
    </source>
</evidence>
<dbReference type="PRINTS" id="PR00420">
    <property type="entry name" value="RNGMNOXGNASE"/>
</dbReference>
<dbReference type="Pfam" id="PF01494">
    <property type="entry name" value="FAD_binding_3"/>
    <property type="match status" value="1"/>
</dbReference>
<dbReference type="EMBL" id="BMSJ01000004">
    <property type="protein sequence ID" value="GGR22863.1"/>
    <property type="molecule type" value="Genomic_DNA"/>
</dbReference>
<dbReference type="SUPFAM" id="SSF51905">
    <property type="entry name" value="FAD/NAD(P)-binding domain"/>
    <property type="match status" value="1"/>
</dbReference>
<feature type="domain" description="FAD-binding" evidence="2">
    <location>
        <begin position="107"/>
        <end position="388"/>
    </location>
</feature>
<feature type="compositionally biased region" description="Acidic residues" evidence="1">
    <location>
        <begin position="34"/>
        <end position="46"/>
    </location>
</feature>
<evidence type="ECO:0000313" key="4">
    <source>
        <dbReference type="Proteomes" id="UP000642014"/>
    </source>
</evidence>
<evidence type="ECO:0000313" key="3">
    <source>
        <dbReference type="EMBL" id="GGR22863.1"/>
    </source>
</evidence>
<dbReference type="AlphaFoldDB" id="A0AAV4KL43"/>
<name>A0AAV4KL43_9ACTN</name>
<proteinExistence type="predicted"/>
<feature type="compositionally biased region" description="Low complexity" evidence="1">
    <location>
        <begin position="16"/>
        <end position="27"/>
    </location>
</feature>
<dbReference type="GO" id="GO:0071949">
    <property type="term" value="F:FAD binding"/>
    <property type="evidence" value="ECO:0007669"/>
    <property type="project" value="InterPro"/>
</dbReference>
<dbReference type="GO" id="GO:0016628">
    <property type="term" value="F:oxidoreductase activity, acting on the CH-CH group of donors, NAD or NADP as acceptor"/>
    <property type="evidence" value="ECO:0007669"/>
    <property type="project" value="InterPro"/>
</dbReference>
<comment type="caution">
    <text evidence="3">The sequence shown here is derived from an EMBL/GenBank/DDBJ whole genome shotgun (WGS) entry which is preliminary data.</text>
</comment>
<dbReference type="InterPro" id="IPR011777">
    <property type="entry name" value="Geranylgeranyl_Rdtase_fam"/>
</dbReference>
<organism evidence="3 4">
    <name type="scientific">Streptomyces cinereoruber</name>
    <dbReference type="NCBI Taxonomy" id="67260"/>
    <lineage>
        <taxon>Bacteria</taxon>
        <taxon>Bacillati</taxon>
        <taxon>Actinomycetota</taxon>
        <taxon>Actinomycetes</taxon>
        <taxon>Kitasatosporales</taxon>
        <taxon>Streptomycetaceae</taxon>
        <taxon>Streptomyces</taxon>
    </lineage>
</organism>
<dbReference type="NCBIfam" id="TIGR02032">
    <property type="entry name" value="GG-red-SF"/>
    <property type="match status" value="1"/>
</dbReference>
<accession>A0AAV4KL43</accession>
<dbReference type="InterPro" id="IPR036188">
    <property type="entry name" value="FAD/NAD-bd_sf"/>
</dbReference>
<gene>
    <name evidence="3" type="ORF">GCM10010497_26280</name>
</gene>
<dbReference type="Proteomes" id="UP000642014">
    <property type="component" value="Unassembled WGS sequence"/>
</dbReference>
<dbReference type="InterPro" id="IPR002938">
    <property type="entry name" value="FAD-bd"/>
</dbReference>
<feature type="region of interest" description="Disordered" evidence="1">
    <location>
        <begin position="493"/>
        <end position="546"/>
    </location>
</feature>
<dbReference type="Gene3D" id="3.50.50.60">
    <property type="entry name" value="FAD/NAD(P)-binding domain"/>
    <property type="match status" value="1"/>
</dbReference>
<protein>
    <recommendedName>
        <fullName evidence="2">FAD-binding domain-containing protein</fullName>
    </recommendedName>
</protein>
<dbReference type="PANTHER" id="PTHR42685">
    <property type="entry name" value="GERANYLGERANYL DIPHOSPHATE REDUCTASE"/>
    <property type="match status" value="1"/>
</dbReference>
<feature type="region of interest" description="Disordered" evidence="1">
    <location>
        <begin position="1"/>
        <end position="60"/>
    </location>
</feature>
<dbReference type="PANTHER" id="PTHR42685:SF22">
    <property type="entry name" value="CONDITIONED MEDIUM FACTOR RECEPTOR 1"/>
    <property type="match status" value="1"/>
</dbReference>
<sequence length="546" mass="55808">MSSEHAGNAGPENTEPEGAAPEGTGAEAARDGDPDTVEDGGADDATDGATGDVADDAASDVAGGVTGDVAGGVTGDATGDVAGAASVVAGEGPDGDTGADGAADVWDVVVVGAGPAGASAAYAAAVAGRRVLLLEKSELPRYKTCGGGIIGPSRDALPPGFELPLQDRVHAVTFSLEGRFARTRRSRRMLFGLINRPEFDAQLVQHAQKAGAELRTGATVTRVEQHGPSVPDRRTAAVVLADGETILARAVVGADGSASRIGAHVGVKMGQVDLGLEAEIPVPPSVAEDWKGRVLIDWGPMPGSYGWVFPKGDTLTVGVISARGEGAATKRYLEDFVARLGLAGFEPSISSGHLTRCRTDDSPLSRGRVLVCGDAAGLLEPWTREGISYALRSGRLAGEWAVRVAEANDAVDARRQALNYAFAIKAGLGVEMAVGRRMLAVFERRPGLLHATLTGLRPAWNAFADITRGSATLGGMVRSNGLARRALELLDKRMDTSSGVGPAGRGVTAKERDASEPEGTDEPGAVRGTAEGAEGAGETKGTETGV</sequence>
<evidence type="ECO:0000259" key="2">
    <source>
        <dbReference type="Pfam" id="PF01494"/>
    </source>
</evidence>